<evidence type="ECO:0000313" key="2">
    <source>
        <dbReference type="Proteomes" id="UP001463665"/>
    </source>
</evidence>
<dbReference type="EMBL" id="CP154834">
    <property type="protein sequence ID" value="XAO74799.1"/>
    <property type="molecule type" value="Genomic_DNA"/>
</dbReference>
<reference evidence="1 2" key="1">
    <citation type="submission" date="2024-04" db="EMBL/GenBank/DDBJ databases">
        <title>Genome sequencing and assembly of rice foliar adapted Chryseobacterium endophyticum OsEnb-ALM-A6.</title>
        <authorList>
            <person name="Kumar S."/>
            <person name="Javed M."/>
            <person name="Chouhan V."/>
            <person name="Charishma K."/>
            <person name="Patel A."/>
            <person name="Kumar M."/>
            <person name="Sahu K.P."/>
            <person name="Kumar A."/>
        </authorList>
    </citation>
    <scope>NUCLEOTIDE SEQUENCE [LARGE SCALE GENOMIC DNA]</scope>
    <source>
        <strain evidence="1 2">OsEnb-ALM-A6</strain>
    </source>
</reference>
<sequence length="190" mass="21112">MMQNGQIDYLKIPNDEKSFKIIGNNVYNYQTVDIIKEQAYNVQYEDLNLKIEKGTAEPALLEIIKLREKDLPAISGGLKNVTPHTSGYRFSAKSGKLTQEVKITIPYDESKLGLISPNEIKVFSFDYKRKQWRAVGPVEVDRKSKTVTFKGDGDGDYINGVISLPESPQLNSFTPTSISGLKAANPLGAP</sequence>
<protein>
    <submittedName>
        <fullName evidence="1">Uncharacterized protein</fullName>
    </submittedName>
</protein>
<evidence type="ECO:0000313" key="1">
    <source>
        <dbReference type="EMBL" id="XAO74799.1"/>
    </source>
</evidence>
<accession>A0AAU6WQR6</accession>
<dbReference type="AlphaFoldDB" id="A0AAU6WQR6"/>
<name>A0AAU6WQR6_9FLAO</name>
<keyword evidence="2" id="KW-1185">Reference proteome</keyword>
<proteinExistence type="predicted"/>
<organism evidence="1 2">
    <name type="scientific">Chryseobacterium endophyticum</name>
    <dbReference type="NCBI Taxonomy" id="1854762"/>
    <lineage>
        <taxon>Bacteria</taxon>
        <taxon>Pseudomonadati</taxon>
        <taxon>Bacteroidota</taxon>
        <taxon>Flavobacteriia</taxon>
        <taxon>Flavobacteriales</taxon>
        <taxon>Weeksellaceae</taxon>
        <taxon>Chryseobacterium group</taxon>
        <taxon>Chryseobacterium</taxon>
    </lineage>
</organism>
<dbReference type="Proteomes" id="UP001463665">
    <property type="component" value="Chromosome"/>
</dbReference>
<gene>
    <name evidence="1" type="ORF">AAFP95_01770</name>
</gene>
<dbReference type="RefSeq" id="WP_345766775.1">
    <property type="nucleotide sequence ID" value="NZ_CP154834.1"/>
</dbReference>